<comment type="caution">
    <text evidence="2">The sequence shown here is derived from an EMBL/GenBank/DDBJ whole genome shotgun (WGS) entry which is preliminary data.</text>
</comment>
<evidence type="ECO:0008006" key="4">
    <source>
        <dbReference type="Google" id="ProtNLM"/>
    </source>
</evidence>
<dbReference type="EMBL" id="BAAAGE010000001">
    <property type="protein sequence ID" value="GAA0717912.1"/>
    <property type="molecule type" value="Genomic_DNA"/>
</dbReference>
<evidence type="ECO:0000256" key="1">
    <source>
        <dbReference type="SAM" id="SignalP"/>
    </source>
</evidence>
<dbReference type="RefSeq" id="WP_343911757.1">
    <property type="nucleotide sequence ID" value="NZ_BAAAGE010000001.1"/>
</dbReference>
<keyword evidence="3" id="KW-1185">Reference proteome</keyword>
<gene>
    <name evidence="2" type="ORF">GCM10009430_15390</name>
</gene>
<proteinExistence type="predicted"/>
<sequence>MKIKIAVTFIMLCVFGFSFGQDYKNNTKSIKEVDLKIEEGSYNEDNSVSADRLIIKTPEESESASKDVSSEPYSDEEWADIKKQMLTTKKRMKDHKEIFASKLVDTVFVLIPPATGDKSQLSGW</sequence>
<protein>
    <recommendedName>
        <fullName evidence="4">GLPGLI family protein</fullName>
    </recommendedName>
</protein>
<accession>A0ABP3TUG9</accession>
<keyword evidence="1" id="KW-0732">Signal</keyword>
<name>A0ABP3TUG9_9FLAO</name>
<dbReference type="Proteomes" id="UP001501758">
    <property type="component" value="Unassembled WGS sequence"/>
</dbReference>
<feature type="chain" id="PRO_5047043036" description="GLPGLI family protein" evidence="1">
    <location>
        <begin position="21"/>
        <end position="124"/>
    </location>
</feature>
<feature type="signal peptide" evidence="1">
    <location>
        <begin position="1"/>
        <end position="20"/>
    </location>
</feature>
<organism evidence="2 3">
    <name type="scientific">Aquimarina litoralis</name>
    <dbReference type="NCBI Taxonomy" id="584605"/>
    <lineage>
        <taxon>Bacteria</taxon>
        <taxon>Pseudomonadati</taxon>
        <taxon>Bacteroidota</taxon>
        <taxon>Flavobacteriia</taxon>
        <taxon>Flavobacteriales</taxon>
        <taxon>Flavobacteriaceae</taxon>
        <taxon>Aquimarina</taxon>
    </lineage>
</organism>
<evidence type="ECO:0000313" key="3">
    <source>
        <dbReference type="Proteomes" id="UP001501758"/>
    </source>
</evidence>
<evidence type="ECO:0000313" key="2">
    <source>
        <dbReference type="EMBL" id="GAA0717912.1"/>
    </source>
</evidence>
<reference evidence="3" key="1">
    <citation type="journal article" date="2019" name="Int. J. Syst. Evol. Microbiol.">
        <title>The Global Catalogue of Microorganisms (GCM) 10K type strain sequencing project: providing services to taxonomists for standard genome sequencing and annotation.</title>
        <authorList>
            <consortium name="The Broad Institute Genomics Platform"/>
            <consortium name="The Broad Institute Genome Sequencing Center for Infectious Disease"/>
            <person name="Wu L."/>
            <person name="Ma J."/>
        </authorList>
    </citation>
    <scope>NUCLEOTIDE SEQUENCE [LARGE SCALE GENOMIC DNA]</scope>
    <source>
        <strain evidence="3">JCM 15974</strain>
    </source>
</reference>